<dbReference type="SMART" id="SM01375">
    <property type="entry name" value="Dynein_light"/>
    <property type="match status" value="1"/>
</dbReference>
<dbReference type="Gene3D" id="3.30.740.10">
    <property type="entry name" value="Protein Inhibitor Of Neuronal Nitric Oxide Synthase"/>
    <property type="match status" value="1"/>
</dbReference>
<feature type="region of interest" description="Disordered" evidence="1">
    <location>
        <begin position="41"/>
        <end position="67"/>
    </location>
</feature>
<feature type="chain" id="PRO_5034648372" evidence="2">
    <location>
        <begin position="17"/>
        <end position="224"/>
    </location>
</feature>
<dbReference type="PANTHER" id="PTHR11886:SF80">
    <property type="entry name" value="OS01G0555600 PROTEIN"/>
    <property type="match status" value="1"/>
</dbReference>
<dbReference type="OrthoDB" id="10033309at2759"/>
<dbReference type="Pfam" id="PF01221">
    <property type="entry name" value="Dynein_light"/>
    <property type="match status" value="1"/>
</dbReference>
<proteinExistence type="predicted"/>
<feature type="signal peptide" evidence="2">
    <location>
        <begin position="1"/>
        <end position="16"/>
    </location>
</feature>
<dbReference type="GO" id="GO:0007017">
    <property type="term" value="P:microtubule-based process"/>
    <property type="evidence" value="ECO:0007669"/>
    <property type="project" value="InterPro"/>
</dbReference>
<dbReference type="InterPro" id="IPR037177">
    <property type="entry name" value="DLC_sf"/>
</dbReference>
<evidence type="ECO:0000256" key="2">
    <source>
        <dbReference type="SAM" id="SignalP"/>
    </source>
</evidence>
<evidence type="ECO:0000256" key="1">
    <source>
        <dbReference type="SAM" id="MobiDB-lite"/>
    </source>
</evidence>
<dbReference type="AlphaFoldDB" id="A0A8B7D2I6"/>
<accession>A0A8B7D2I6</accession>
<evidence type="ECO:0000313" key="4">
    <source>
        <dbReference type="RefSeq" id="XP_008811857.1"/>
    </source>
</evidence>
<protein>
    <submittedName>
        <fullName evidence="4">Uncharacterized protein LOC103722907</fullName>
    </submittedName>
</protein>
<organism evidence="3 4">
    <name type="scientific">Phoenix dactylifera</name>
    <name type="common">Date palm</name>
    <dbReference type="NCBI Taxonomy" id="42345"/>
    <lineage>
        <taxon>Eukaryota</taxon>
        <taxon>Viridiplantae</taxon>
        <taxon>Streptophyta</taxon>
        <taxon>Embryophyta</taxon>
        <taxon>Tracheophyta</taxon>
        <taxon>Spermatophyta</taxon>
        <taxon>Magnoliopsida</taxon>
        <taxon>Liliopsida</taxon>
        <taxon>Arecaceae</taxon>
        <taxon>Coryphoideae</taxon>
        <taxon>Phoeniceae</taxon>
        <taxon>Phoenix</taxon>
    </lineage>
</organism>
<keyword evidence="2" id="KW-0732">Signal</keyword>
<feature type="compositionally biased region" description="Low complexity" evidence="1">
    <location>
        <begin position="50"/>
        <end position="67"/>
    </location>
</feature>
<dbReference type="GO" id="GO:0045505">
    <property type="term" value="F:dynein intermediate chain binding"/>
    <property type="evidence" value="ECO:0007669"/>
    <property type="project" value="TreeGrafter"/>
</dbReference>
<dbReference type="KEGG" id="pda:103722907"/>
<dbReference type="GO" id="GO:0005868">
    <property type="term" value="C:cytoplasmic dynein complex"/>
    <property type="evidence" value="ECO:0007669"/>
    <property type="project" value="TreeGrafter"/>
</dbReference>
<evidence type="ECO:0000313" key="3">
    <source>
        <dbReference type="Proteomes" id="UP000228380"/>
    </source>
</evidence>
<dbReference type="Proteomes" id="UP000228380">
    <property type="component" value="Unplaced"/>
</dbReference>
<keyword evidence="3" id="KW-1185">Reference proteome</keyword>
<dbReference type="CDD" id="cd21452">
    <property type="entry name" value="DLC-like_DYNLL1_DYNLL2"/>
    <property type="match status" value="1"/>
</dbReference>
<dbReference type="GeneID" id="103722907"/>
<reference evidence="4" key="1">
    <citation type="submission" date="2025-08" db="UniProtKB">
        <authorList>
            <consortium name="RefSeq"/>
        </authorList>
    </citation>
    <scope>IDENTIFICATION</scope>
    <source>
        <tissue evidence="4">Young leaves</tissue>
    </source>
</reference>
<dbReference type="PANTHER" id="PTHR11886">
    <property type="entry name" value="DYNEIN LIGHT CHAIN"/>
    <property type="match status" value="1"/>
</dbReference>
<feature type="region of interest" description="Disordered" evidence="1">
    <location>
        <begin position="86"/>
        <end position="107"/>
    </location>
</feature>
<dbReference type="InterPro" id="IPR001372">
    <property type="entry name" value="Dynein_light_chain_typ-1/2"/>
</dbReference>
<dbReference type="SUPFAM" id="SSF54648">
    <property type="entry name" value="DLC"/>
    <property type="match status" value="1"/>
</dbReference>
<sequence length="224" mass="24522">MAFLLSLSLCAPFNLAVSTARDSRLPPLISPCRSIRIAMGTIDGPERESSSSSQRSVGGEGVPEGPELIGNIEAKASRAVQIRDDGRGMPRLHHTPEGSGSTAKLVPGRKSLPHVEMMNVDREEAAAASLRVKAMAADMPVFMQLHAFRCARRAHDSQDSFSSRQMAHDMKKEFDKVYGPTWHCIVGTSFGSFVTHSTGCFLYFSIEKILVLLFKTRIRQVSTS</sequence>
<name>A0A8B7D2I6_PHODC</name>
<dbReference type="FunFam" id="3.30.740.10:FF:000003">
    <property type="entry name" value="Dynein light chain"/>
    <property type="match status" value="1"/>
</dbReference>
<dbReference type="RefSeq" id="XP_008811857.1">
    <property type="nucleotide sequence ID" value="XM_008813635.4"/>
</dbReference>
<gene>
    <name evidence="4" type="primary">LOC103722907</name>
</gene>